<keyword evidence="2" id="KW-1185">Reference proteome</keyword>
<dbReference type="OrthoDB" id="5500270at2"/>
<dbReference type="RefSeq" id="WP_134834853.1">
    <property type="nucleotide sequence ID" value="NZ_SATR01000007.1"/>
</dbReference>
<proteinExistence type="predicted"/>
<dbReference type="EMBL" id="SATR01000007">
    <property type="protein sequence ID" value="TFH92405.1"/>
    <property type="molecule type" value="Genomic_DNA"/>
</dbReference>
<dbReference type="SUPFAM" id="SSF47240">
    <property type="entry name" value="Ferritin-like"/>
    <property type="match status" value="1"/>
</dbReference>
<dbReference type="Proteomes" id="UP000297753">
    <property type="component" value="Unassembled WGS sequence"/>
</dbReference>
<evidence type="ECO:0000313" key="2">
    <source>
        <dbReference type="Proteomes" id="UP000297753"/>
    </source>
</evidence>
<dbReference type="Pfam" id="PF11583">
    <property type="entry name" value="AurF"/>
    <property type="match status" value="1"/>
</dbReference>
<dbReference type="InterPro" id="IPR025859">
    <property type="entry name" value="AurF/CmlI"/>
</dbReference>
<gene>
    <name evidence="1" type="ORF">ELS82_06995</name>
</gene>
<dbReference type="Gene3D" id="1.10.620.20">
    <property type="entry name" value="Ribonucleotide Reductase, subunit A"/>
    <property type="match status" value="1"/>
</dbReference>
<evidence type="ECO:0008006" key="3">
    <source>
        <dbReference type="Google" id="ProtNLM"/>
    </source>
</evidence>
<protein>
    <recommendedName>
        <fullName evidence="3">AurF domain containing protein</fullName>
    </recommendedName>
</protein>
<dbReference type="GO" id="GO:0016491">
    <property type="term" value="F:oxidoreductase activity"/>
    <property type="evidence" value="ECO:0007669"/>
    <property type="project" value="InterPro"/>
</dbReference>
<sequence length="286" mass="33937">MERFDIDRFNKRCNSLSNVSNKNRNMAFDRFEWPKDIDENEWWYPRELLTVYGSDYYDENNIEQLIKLSKAEMVNQFSLNIHNERILINEILMQIENGNLSAEACDYLHHFVEEENQHMWYFNKFCRKYYGKVYGMKSASIGKSDFAEISNYLVFARIYIFEEVGDFINREVSKHQGVNELVRNINKAHIEEESRHISFGKAYLQHKGEELLATLKLESKDALKNSINSYMRLMVESSYNPSSYKDSGYSNCLKMRSDLIEFNDRNGRNKKFVQSPSKFFEKIGVI</sequence>
<comment type="caution">
    <text evidence="1">The sequence shown here is derived from an EMBL/GenBank/DDBJ whole genome shotgun (WGS) entry which is preliminary data.</text>
</comment>
<reference evidence="1 2" key="1">
    <citation type="submission" date="2019-01" db="EMBL/GenBank/DDBJ databases">
        <title>Vibrio BEI176 sp. nov, a marine bacterium isolated from China: eastern marignal seas.</title>
        <authorList>
            <person name="Li B."/>
        </authorList>
    </citation>
    <scope>NUCLEOTIDE SEQUENCE [LARGE SCALE GENOMIC DNA]</scope>
    <source>
        <strain evidence="1 2">BEI176</strain>
    </source>
</reference>
<name>A0A4Y8WIH7_9VIBR</name>
<accession>A0A4Y8WIH7</accession>
<organism evidence="1 2">
    <name type="scientific">Vibrio ouci</name>
    <dbReference type="NCBI Taxonomy" id="2499078"/>
    <lineage>
        <taxon>Bacteria</taxon>
        <taxon>Pseudomonadati</taxon>
        <taxon>Pseudomonadota</taxon>
        <taxon>Gammaproteobacteria</taxon>
        <taxon>Vibrionales</taxon>
        <taxon>Vibrionaceae</taxon>
        <taxon>Vibrio</taxon>
    </lineage>
</organism>
<dbReference type="InterPro" id="IPR009078">
    <property type="entry name" value="Ferritin-like_SF"/>
</dbReference>
<dbReference type="AlphaFoldDB" id="A0A4Y8WIH7"/>
<dbReference type="InterPro" id="IPR012348">
    <property type="entry name" value="RNR-like"/>
</dbReference>
<evidence type="ECO:0000313" key="1">
    <source>
        <dbReference type="EMBL" id="TFH92405.1"/>
    </source>
</evidence>